<comment type="similarity">
    <text evidence="3">Belongs to the beta/gamma-crystallin family.</text>
</comment>
<keyword evidence="5" id="KW-0732">Signal</keyword>
<dbReference type="SUPFAM" id="SSF50370">
    <property type="entry name" value="Ricin B-like lectins"/>
    <property type="match status" value="1"/>
</dbReference>
<evidence type="ECO:0000256" key="2">
    <source>
        <dbReference type="ARBA" id="ARBA00007951"/>
    </source>
</evidence>
<keyword evidence="8" id="KW-0326">Glycosidase</keyword>
<comment type="caution">
    <text evidence="10">The sequence shown here is derived from an EMBL/GenBank/DDBJ whole genome shotgun (WGS) entry which is preliminary data.</text>
</comment>
<sequence length="755" mass="82402">MSRPPVSRRTLLTALGAGGAAAAVGVGAGGVIRPLPAHAAIPGPSNYTESWASVGQHPAAAEWFQDAKFGIYYHWGVFSVPAFANEWYPRNMYNAGSGENNHHRNTYGEPSAWPYHNFINGANDRSGRFVQFAPRLRSAGGNFDPNEWAQLFVDAGAKFAGPVAEHHDGFSMWNSQVNEWNSVARGPRLDLLKLHTDAIRARGLKVLVAMHHAFNFTGFYQWAPQQSDPSLRKLYGQLGTAAEEQLWYDKLREIIDQSQPDIIWQDFDLHRISEAQRLRFLAYYYNRAVAWDKEVVATYKDGLERGGAVYDYERGGPAELREPYWLTDDSISSSSWCYTVGIGYYTLNQMLHSLIDRVSKNGNMVLNIAPMADGTIPAGQQTLLRSIGDYLRRFGESIYSTRAWTTFGEGPTRMGGGYFVAPVAGNAQDIRFTRSKDNRVLYATILGWPGSSVNITTLSSNRINLSSLTGVQLLDNTAGSYVNLPNRTQDASGLRITLPSASAPFSAPAYVVKLTFNGPIPTLGGGTSVSPVVSVYQNTGYDSGANLSIGSYTAAQLQSAGIGLRSISSVRVTAGHQLVGYANDNFSGTSWTFNSDNSDLRNTGNNDAIASLRVTFNPSTYLRITNVTNGLALDSGGNVASGSPLKQWTWDSNSNLQWQIVDLGTGYYRIVNRTNGMVIDGFGQTGNGAAAQQAAWNGSNNQQWQITDQGNRRYRITNRGTGLVLDGGGQVASGSTVKQWSWDGNTNLMWNITTA</sequence>
<dbReference type="Pfam" id="PF16757">
    <property type="entry name" value="Fucosidase_C"/>
    <property type="match status" value="1"/>
</dbReference>
<dbReference type="SUPFAM" id="SSF51445">
    <property type="entry name" value="(Trans)glycosidases"/>
    <property type="match status" value="1"/>
</dbReference>
<organism evidence="10 11">
    <name type="scientific">Micromonospora endophytica</name>
    <dbReference type="NCBI Taxonomy" id="515350"/>
    <lineage>
        <taxon>Bacteria</taxon>
        <taxon>Bacillati</taxon>
        <taxon>Actinomycetota</taxon>
        <taxon>Actinomycetes</taxon>
        <taxon>Micromonosporales</taxon>
        <taxon>Micromonosporaceae</taxon>
        <taxon>Micromonospora</taxon>
    </lineage>
</organism>
<keyword evidence="11" id="KW-1185">Reference proteome</keyword>
<evidence type="ECO:0000313" key="11">
    <source>
        <dbReference type="Proteomes" id="UP000248627"/>
    </source>
</evidence>
<dbReference type="PROSITE" id="PS50915">
    <property type="entry name" value="CRYSTALLIN_BETA_GAMMA"/>
    <property type="match status" value="1"/>
</dbReference>
<feature type="domain" description="Beta/gamma crystallin 'Greek key'" evidence="9">
    <location>
        <begin position="576"/>
        <end position="616"/>
    </location>
</feature>
<dbReference type="PRINTS" id="PR00741">
    <property type="entry name" value="GLHYDRLASE29"/>
</dbReference>
<dbReference type="SMART" id="SM00458">
    <property type="entry name" value="RICIN"/>
    <property type="match status" value="1"/>
</dbReference>
<evidence type="ECO:0000313" key="10">
    <source>
        <dbReference type="EMBL" id="PZG00199.1"/>
    </source>
</evidence>
<evidence type="ECO:0000256" key="8">
    <source>
        <dbReference type="ARBA" id="ARBA00023295"/>
    </source>
</evidence>
<dbReference type="InterPro" id="IPR006311">
    <property type="entry name" value="TAT_signal"/>
</dbReference>
<dbReference type="EC" id="3.2.1.51" evidence="4"/>
<comment type="function">
    <text evidence="1">Alpha-L-fucosidase is responsible for hydrolyzing the alpha-1,6-linked fucose joined to the reducing-end N-acetylglucosamine of the carbohydrate moieties of glycoproteins.</text>
</comment>
<dbReference type="PANTHER" id="PTHR10030:SF37">
    <property type="entry name" value="ALPHA-L-FUCOSIDASE-RELATED"/>
    <property type="match status" value="1"/>
</dbReference>
<dbReference type="GO" id="GO:0004560">
    <property type="term" value="F:alpha-L-fucosidase activity"/>
    <property type="evidence" value="ECO:0007669"/>
    <property type="project" value="InterPro"/>
</dbReference>
<dbReference type="InterPro" id="IPR011024">
    <property type="entry name" value="G_crystallin-like"/>
</dbReference>
<dbReference type="SMART" id="SM00812">
    <property type="entry name" value="Alpha_L_fucos"/>
    <property type="match status" value="1"/>
</dbReference>
<evidence type="ECO:0000256" key="4">
    <source>
        <dbReference type="ARBA" id="ARBA00012662"/>
    </source>
</evidence>
<evidence type="ECO:0000256" key="3">
    <source>
        <dbReference type="ARBA" id="ARBA00009646"/>
    </source>
</evidence>
<dbReference type="InterPro" id="IPR016286">
    <property type="entry name" value="FUC_metazoa-typ"/>
</dbReference>
<evidence type="ECO:0000256" key="1">
    <source>
        <dbReference type="ARBA" id="ARBA00004071"/>
    </source>
</evidence>
<dbReference type="SMR" id="A0A2W2D8L7"/>
<dbReference type="InterPro" id="IPR000772">
    <property type="entry name" value="Ricin_B_lectin"/>
</dbReference>
<evidence type="ECO:0000256" key="5">
    <source>
        <dbReference type="ARBA" id="ARBA00022729"/>
    </source>
</evidence>
<dbReference type="InterPro" id="IPR000933">
    <property type="entry name" value="Glyco_hydro_29"/>
</dbReference>
<dbReference type="AlphaFoldDB" id="A0A2W2D8L7"/>
<dbReference type="GO" id="GO:0016139">
    <property type="term" value="P:glycoside catabolic process"/>
    <property type="evidence" value="ECO:0007669"/>
    <property type="project" value="TreeGrafter"/>
</dbReference>
<gene>
    <name evidence="10" type="ORF">C1I93_03360</name>
</gene>
<dbReference type="InterPro" id="IPR013780">
    <property type="entry name" value="Glyco_hydro_b"/>
</dbReference>
<dbReference type="Pfam" id="PF01120">
    <property type="entry name" value="Alpha_L_fucos"/>
    <property type="match status" value="1"/>
</dbReference>
<comment type="similarity">
    <text evidence="2">Belongs to the glycosyl hydrolase 29 family.</text>
</comment>
<keyword evidence="7" id="KW-0378">Hydrolase</keyword>
<dbReference type="Gene3D" id="3.20.20.80">
    <property type="entry name" value="Glycosidases"/>
    <property type="match status" value="1"/>
</dbReference>
<dbReference type="RefSeq" id="WP_111241723.1">
    <property type="nucleotide sequence ID" value="NZ_AP023358.1"/>
</dbReference>
<dbReference type="CDD" id="cd00161">
    <property type="entry name" value="beta-trefoil_Ricin-like"/>
    <property type="match status" value="1"/>
</dbReference>
<dbReference type="SUPFAM" id="SSF49695">
    <property type="entry name" value="gamma-Crystallin-like"/>
    <property type="match status" value="1"/>
</dbReference>
<dbReference type="EMBL" id="POTX01000012">
    <property type="protein sequence ID" value="PZG00199.1"/>
    <property type="molecule type" value="Genomic_DNA"/>
</dbReference>
<name>A0A2W2D8L7_9ACTN</name>
<dbReference type="Pfam" id="PF14200">
    <property type="entry name" value="RicinB_lectin_2"/>
    <property type="match status" value="2"/>
</dbReference>
<dbReference type="InterPro" id="IPR057739">
    <property type="entry name" value="Glyco_hydro_29_N"/>
</dbReference>
<dbReference type="Proteomes" id="UP000248627">
    <property type="component" value="Unassembled WGS sequence"/>
</dbReference>
<dbReference type="PROSITE" id="PS50231">
    <property type="entry name" value="RICIN_B_LECTIN"/>
    <property type="match status" value="1"/>
</dbReference>
<dbReference type="Gene3D" id="2.80.10.50">
    <property type="match status" value="1"/>
</dbReference>
<dbReference type="PANTHER" id="PTHR10030">
    <property type="entry name" value="ALPHA-L-FUCOSIDASE"/>
    <property type="match status" value="1"/>
</dbReference>
<dbReference type="InterPro" id="IPR035992">
    <property type="entry name" value="Ricin_B-like_lectins"/>
</dbReference>
<accession>A0A2W2D8L7</accession>
<keyword evidence="6" id="KW-0677">Repeat</keyword>
<reference evidence="10 11" key="1">
    <citation type="submission" date="2018-01" db="EMBL/GenBank/DDBJ databases">
        <title>Draft genome sequence of Jishengella endophytica.</title>
        <authorList>
            <person name="Sahin N."/>
            <person name="Ay H."/>
            <person name="Saygin H."/>
        </authorList>
    </citation>
    <scope>NUCLEOTIDE SEQUENCE [LARGE SCALE GENOMIC DNA]</scope>
    <source>
        <strain evidence="10 11">DSM 45430</strain>
    </source>
</reference>
<dbReference type="InterPro" id="IPR017853">
    <property type="entry name" value="GH"/>
</dbReference>
<dbReference type="GO" id="GO:0006004">
    <property type="term" value="P:fucose metabolic process"/>
    <property type="evidence" value="ECO:0007669"/>
    <property type="project" value="InterPro"/>
</dbReference>
<evidence type="ECO:0000256" key="6">
    <source>
        <dbReference type="ARBA" id="ARBA00022737"/>
    </source>
</evidence>
<dbReference type="InterPro" id="IPR001064">
    <property type="entry name" value="Beta/gamma_crystallin"/>
</dbReference>
<protein>
    <recommendedName>
        <fullName evidence="4">alpha-L-fucosidase</fullName>
        <ecNumber evidence="4">3.2.1.51</ecNumber>
    </recommendedName>
</protein>
<dbReference type="Gene3D" id="2.60.40.1180">
    <property type="entry name" value="Golgi alpha-mannosidase II"/>
    <property type="match status" value="1"/>
</dbReference>
<proteinExistence type="inferred from homology"/>
<dbReference type="Gene3D" id="2.60.20.10">
    <property type="entry name" value="Crystallins"/>
    <property type="match status" value="1"/>
</dbReference>
<evidence type="ECO:0000256" key="7">
    <source>
        <dbReference type="ARBA" id="ARBA00022801"/>
    </source>
</evidence>
<dbReference type="InterPro" id="IPR031919">
    <property type="entry name" value="Fucosidase_C"/>
</dbReference>
<dbReference type="GO" id="GO:0005764">
    <property type="term" value="C:lysosome"/>
    <property type="evidence" value="ECO:0007669"/>
    <property type="project" value="TreeGrafter"/>
</dbReference>
<dbReference type="PROSITE" id="PS51318">
    <property type="entry name" value="TAT"/>
    <property type="match status" value="1"/>
</dbReference>
<evidence type="ECO:0000259" key="9">
    <source>
        <dbReference type="PROSITE" id="PS50915"/>
    </source>
</evidence>